<proteinExistence type="predicted"/>
<dbReference type="EMBL" id="NRRV01000041">
    <property type="protein sequence ID" value="MBK1632178.1"/>
    <property type="molecule type" value="Genomic_DNA"/>
</dbReference>
<evidence type="ECO:0000259" key="1">
    <source>
        <dbReference type="Pfam" id="PF07883"/>
    </source>
</evidence>
<dbReference type="RefSeq" id="WP_200239500.1">
    <property type="nucleotide sequence ID" value="NZ_NRRV01000041.1"/>
</dbReference>
<dbReference type="Pfam" id="PF07883">
    <property type="entry name" value="Cupin_2"/>
    <property type="match status" value="1"/>
</dbReference>
<evidence type="ECO:0000313" key="2">
    <source>
        <dbReference type="EMBL" id="MBK1632178.1"/>
    </source>
</evidence>
<sequence length="130" mass="13896">MVASSQRASILPASLFDALPLLETGEQFDTLIRRSDVHIERIVSSPRPEPVGYDQAHDEWVLLLQGQATLDLAGDEVQLAAGDHLLIPAHCPHRVLATSETPRCVWLAVHLQAAPDAAQNDGESSGSSAG</sequence>
<dbReference type="Proteomes" id="UP000748752">
    <property type="component" value="Unassembled WGS sequence"/>
</dbReference>
<protein>
    <recommendedName>
        <fullName evidence="1">Cupin type-2 domain-containing protein</fullName>
    </recommendedName>
</protein>
<comment type="caution">
    <text evidence="2">The sequence shown here is derived from an EMBL/GenBank/DDBJ whole genome shotgun (WGS) entry which is preliminary data.</text>
</comment>
<name>A0ABS1CJR7_9GAMM</name>
<evidence type="ECO:0000313" key="3">
    <source>
        <dbReference type="Proteomes" id="UP000748752"/>
    </source>
</evidence>
<organism evidence="2 3">
    <name type="scientific">Thiohalocapsa halophila</name>
    <dbReference type="NCBI Taxonomy" id="69359"/>
    <lineage>
        <taxon>Bacteria</taxon>
        <taxon>Pseudomonadati</taxon>
        <taxon>Pseudomonadota</taxon>
        <taxon>Gammaproteobacteria</taxon>
        <taxon>Chromatiales</taxon>
        <taxon>Chromatiaceae</taxon>
        <taxon>Thiohalocapsa</taxon>
    </lineage>
</organism>
<dbReference type="SUPFAM" id="SSF51182">
    <property type="entry name" value="RmlC-like cupins"/>
    <property type="match status" value="1"/>
</dbReference>
<keyword evidence="3" id="KW-1185">Reference proteome</keyword>
<dbReference type="InterPro" id="IPR014710">
    <property type="entry name" value="RmlC-like_jellyroll"/>
</dbReference>
<feature type="domain" description="Cupin type-2" evidence="1">
    <location>
        <begin position="56"/>
        <end position="109"/>
    </location>
</feature>
<accession>A0ABS1CJR7</accession>
<dbReference type="InterPro" id="IPR011051">
    <property type="entry name" value="RmlC_Cupin_sf"/>
</dbReference>
<gene>
    <name evidence="2" type="ORF">CKO31_15820</name>
</gene>
<dbReference type="CDD" id="cd06981">
    <property type="entry name" value="cupin_reut_a1446"/>
    <property type="match status" value="1"/>
</dbReference>
<dbReference type="InterPro" id="IPR013096">
    <property type="entry name" value="Cupin_2"/>
</dbReference>
<dbReference type="Gene3D" id="2.60.120.10">
    <property type="entry name" value="Jelly Rolls"/>
    <property type="match status" value="1"/>
</dbReference>
<reference evidence="2 3" key="1">
    <citation type="journal article" date="2020" name="Microorganisms">
        <title>Osmotic Adaptation and Compatible Solute Biosynthesis of Phototrophic Bacteria as Revealed from Genome Analyses.</title>
        <authorList>
            <person name="Imhoff J.F."/>
            <person name="Rahn T."/>
            <person name="Kunzel S."/>
            <person name="Keller A."/>
            <person name="Neulinger S.C."/>
        </authorList>
    </citation>
    <scope>NUCLEOTIDE SEQUENCE [LARGE SCALE GENOMIC DNA]</scope>
    <source>
        <strain evidence="2 3">DSM 6210</strain>
    </source>
</reference>